<keyword evidence="1" id="KW-1133">Transmembrane helix</keyword>
<feature type="transmembrane region" description="Helical" evidence="1">
    <location>
        <begin position="12"/>
        <end position="31"/>
    </location>
</feature>
<dbReference type="EMBL" id="QSQR01000008">
    <property type="protein sequence ID" value="RGK45865.1"/>
    <property type="molecule type" value="Genomic_DNA"/>
</dbReference>
<sequence length="95" mass="10861">MNKNVCHQKLFMLIIICVMICGIFLPVFSFSQSMPKKQSSLKPHKIRTVILKPRFEKRLMKKTAEISGVSGIIFWCGVFIYGHCKNGSRSAKKNL</sequence>
<keyword evidence="1" id="KW-0472">Membrane</keyword>
<evidence type="ECO:0000256" key="1">
    <source>
        <dbReference type="SAM" id="Phobius"/>
    </source>
</evidence>
<protein>
    <submittedName>
        <fullName evidence="2">Uncharacterized protein</fullName>
    </submittedName>
</protein>
<proteinExistence type="predicted"/>
<accession>A0A8B2Z5R6</accession>
<feature type="transmembrane region" description="Helical" evidence="1">
    <location>
        <begin position="66"/>
        <end position="84"/>
    </location>
</feature>
<name>A0A8B2Z5R6_9LACO</name>
<organism evidence="2 3">
    <name type="scientific">Ligilactobacillus ruminis</name>
    <dbReference type="NCBI Taxonomy" id="1623"/>
    <lineage>
        <taxon>Bacteria</taxon>
        <taxon>Bacillati</taxon>
        <taxon>Bacillota</taxon>
        <taxon>Bacilli</taxon>
        <taxon>Lactobacillales</taxon>
        <taxon>Lactobacillaceae</taxon>
        <taxon>Ligilactobacillus</taxon>
    </lineage>
</organism>
<evidence type="ECO:0000313" key="3">
    <source>
        <dbReference type="Proteomes" id="UP000260790"/>
    </source>
</evidence>
<dbReference type="Proteomes" id="UP000260790">
    <property type="component" value="Unassembled WGS sequence"/>
</dbReference>
<evidence type="ECO:0000313" key="2">
    <source>
        <dbReference type="EMBL" id="RGK45865.1"/>
    </source>
</evidence>
<gene>
    <name evidence="2" type="ORF">DXD09_08190</name>
</gene>
<dbReference type="RefSeq" id="WP_117643618.1">
    <property type="nucleotide sequence ID" value="NZ_JAQDES010000002.1"/>
</dbReference>
<dbReference type="AlphaFoldDB" id="A0A8B2Z5R6"/>
<comment type="caution">
    <text evidence="2">The sequence shown here is derived from an EMBL/GenBank/DDBJ whole genome shotgun (WGS) entry which is preliminary data.</text>
</comment>
<reference evidence="2 3" key="1">
    <citation type="submission" date="2018-08" db="EMBL/GenBank/DDBJ databases">
        <title>A genome reference for cultivated species of the human gut microbiota.</title>
        <authorList>
            <person name="Zou Y."/>
            <person name="Xue W."/>
            <person name="Luo G."/>
        </authorList>
    </citation>
    <scope>NUCLEOTIDE SEQUENCE [LARGE SCALE GENOMIC DNA]</scope>
    <source>
        <strain evidence="2 3">TF10-9AT</strain>
    </source>
</reference>
<keyword evidence="1" id="KW-0812">Transmembrane</keyword>